<feature type="binding site" evidence="10">
    <location>
        <position position="15"/>
    </location>
    <ligand>
        <name>Mg(2+)</name>
        <dbReference type="ChEBI" id="CHEBI:18420"/>
    </ligand>
</feature>
<dbReference type="NCBIfam" id="TIGR01656">
    <property type="entry name" value="Histidinol-ppas"/>
    <property type="match status" value="1"/>
</dbReference>
<reference evidence="11 12" key="1">
    <citation type="submission" date="2017-10" db="EMBL/GenBank/DDBJ databases">
        <title>Sequencing the genomes of 1000 actinobacteria strains.</title>
        <authorList>
            <person name="Klenk H.-P."/>
        </authorList>
    </citation>
    <scope>NUCLEOTIDE SEQUENCE [LARGE SCALE GENOMIC DNA]</scope>
    <source>
        <strain evidence="11 12">DSM 21798</strain>
    </source>
</reference>
<feature type="binding site" evidence="10">
    <location>
        <position position="92"/>
    </location>
    <ligand>
        <name>Zn(2+)</name>
        <dbReference type="ChEBI" id="CHEBI:29105"/>
    </ligand>
</feature>
<comment type="caution">
    <text evidence="11">The sequence shown here is derived from an EMBL/GenBank/DDBJ whole genome shotgun (WGS) entry which is preliminary data.</text>
</comment>
<dbReference type="PANTHER" id="PTHR42891">
    <property type="entry name" value="D-GLYCERO-BETA-D-MANNO-HEPTOSE-1,7-BISPHOSPHATE 7-PHOSPHATASE"/>
    <property type="match status" value="1"/>
</dbReference>
<evidence type="ECO:0000256" key="7">
    <source>
        <dbReference type="PIRNR" id="PIRNR004682"/>
    </source>
</evidence>
<feature type="site" description="Contributes to substrate recognition" evidence="9">
    <location>
        <position position="101"/>
    </location>
</feature>
<evidence type="ECO:0000256" key="6">
    <source>
        <dbReference type="ARBA" id="ARBA00031828"/>
    </source>
</evidence>
<dbReference type="PANTHER" id="PTHR42891:SF1">
    <property type="entry name" value="D-GLYCERO-BETA-D-MANNO-HEPTOSE-1,7-BISPHOSPHATE 7-PHOSPHATASE"/>
    <property type="match status" value="1"/>
</dbReference>
<dbReference type="Gene3D" id="3.40.50.1000">
    <property type="entry name" value="HAD superfamily/HAD-like"/>
    <property type="match status" value="1"/>
</dbReference>
<dbReference type="InterPro" id="IPR004446">
    <property type="entry name" value="Heptose_bisP_phosphatase"/>
</dbReference>
<feature type="site" description="Stabilizes the phosphoryl group" evidence="9">
    <location>
        <position position="55"/>
    </location>
</feature>
<evidence type="ECO:0000256" key="2">
    <source>
        <dbReference type="ARBA" id="ARBA00022490"/>
    </source>
</evidence>
<keyword evidence="12" id="KW-1185">Reference proteome</keyword>
<protein>
    <recommendedName>
        <fullName evidence="6 7">D,D-heptose 1,7-bisphosphate phosphatase</fullName>
        <ecNumber evidence="7">3.1.3.-</ecNumber>
    </recommendedName>
</protein>
<dbReference type="InterPro" id="IPR006543">
    <property type="entry name" value="Histidinol-phos"/>
</dbReference>
<keyword evidence="3 10" id="KW-0479">Metal-binding</keyword>
<comment type="cofactor">
    <cofactor evidence="10">
        <name>Mg(2+)</name>
        <dbReference type="ChEBI" id="CHEBI:18420"/>
    </cofactor>
</comment>
<evidence type="ECO:0000256" key="1">
    <source>
        <dbReference type="ARBA" id="ARBA00004496"/>
    </source>
</evidence>
<dbReference type="GO" id="GO:0016791">
    <property type="term" value="F:phosphatase activity"/>
    <property type="evidence" value="ECO:0007669"/>
    <property type="project" value="InterPro"/>
</dbReference>
<dbReference type="Pfam" id="PF13242">
    <property type="entry name" value="Hydrolase_like"/>
    <property type="match status" value="1"/>
</dbReference>
<feature type="binding site" evidence="10">
    <location>
        <position position="13"/>
    </location>
    <ligand>
        <name>Mg(2+)</name>
        <dbReference type="ChEBI" id="CHEBI:18420"/>
    </ligand>
</feature>
<evidence type="ECO:0000256" key="5">
    <source>
        <dbReference type="ARBA" id="ARBA00023277"/>
    </source>
</evidence>
<evidence type="ECO:0000256" key="4">
    <source>
        <dbReference type="ARBA" id="ARBA00022801"/>
    </source>
</evidence>
<feature type="active site" description="Proton donor" evidence="8">
    <location>
        <position position="13"/>
    </location>
</feature>
<comment type="cofactor">
    <cofactor evidence="10">
        <name>Zn(2+)</name>
        <dbReference type="ChEBI" id="CHEBI:29105"/>
    </cofactor>
</comment>
<feature type="site" description="Stabilizes the phosphoryl group" evidence="9">
    <location>
        <position position="102"/>
    </location>
</feature>
<dbReference type="SUPFAM" id="SSF56784">
    <property type="entry name" value="HAD-like"/>
    <property type="match status" value="1"/>
</dbReference>
<dbReference type="RefSeq" id="WP_098409398.1">
    <property type="nucleotide sequence ID" value="NZ_PDJE01000001.1"/>
</dbReference>
<dbReference type="GO" id="GO:0005737">
    <property type="term" value="C:cytoplasm"/>
    <property type="evidence" value="ECO:0007669"/>
    <property type="project" value="UniProtKB-SubCell"/>
</dbReference>
<feature type="binding site" evidence="10">
    <location>
        <position position="90"/>
    </location>
    <ligand>
        <name>Zn(2+)</name>
        <dbReference type="ChEBI" id="CHEBI:29105"/>
    </ligand>
</feature>
<accession>A0A2A9E0T9</accession>
<dbReference type="EMBL" id="PDJE01000001">
    <property type="protein sequence ID" value="PFG31790.1"/>
    <property type="molecule type" value="Genomic_DNA"/>
</dbReference>
<evidence type="ECO:0000313" key="12">
    <source>
        <dbReference type="Proteomes" id="UP000221369"/>
    </source>
</evidence>
<keyword evidence="10" id="KW-0862">Zinc</keyword>
<dbReference type="AlphaFoldDB" id="A0A2A9E0T9"/>
<name>A0A2A9E0T9_9MICO</name>
<dbReference type="EC" id="3.1.3.-" evidence="7"/>
<feature type="binding site" evidence="10">
    <location>
        <position position="127"/>
    </location>
    <ligand>
        <name>Mg(2+)</name>
        <dbReference type="ChEBI" id="CHEBI:18420"/>
    </ligand>
</feature>
<feature type="binding site" evidence="10">
    <location>
        <position position="98"/>
    </location>
    <ligand>
        <name>Zn(2+)</name>
        <dbReference type="ChEBI" id="CHEBI:29105"/>
    </ligand>
</feature>
<sequence length="179" mass="18526">MTSTTHPHAVLFDRDDTLIENVPYNGDPAAVVPMPHARAALDRLREAGVKVGIVTNQSGVARGIITADQMTAVNRRVEDLLGPFDVVLACVHGPDDACSCRKPLPGLITSAAAQLNVAPEQVAVIGDIGSDMDAAAAAAARGILVPTDVTLPGEIEAAPEVAADLVDAVARLLPEREVS</sequence>
<evidence type="ECO:0000256" key="8">
    <source>
        <dbReference type="PIRSR" id="PIRSR004682-1"/>
    </source>
</evidence>
<evidence type="ECO:0000313" key="11">
    <source>
        <dbReference type="EMBL" id="PFG31790.1"/>
    </source>
</evidence>
<keyword evidence="5 7" id="KW-0119">Carbohydrate metabolism</keyword>
<organism evidence="11 12">
    <name type="scientific">Paramicrobacterium agarici</name>
    <dbReference type="NCBI Taxonomy" id="630514"/>
    <lineage>
        <taxon>Bacteria</taxon>
        <taxon>Bacillati</taxon>
        <taxon>Actinomycetota</taxon>
        <taxon>Actinomycetes</taxon>
        <taxon>Micrococcales</taxon>
        <taxon>Microbacteriaceae</taxon>
        <taxon>Paramicrobacterium</taxon>
    </lineage>
</organism>
<gene>
    <name evidence="11" type="ORF">ATJ78_2770</name>
</gene>
<comment type="similarity">
    <text evidence="7">Belongs to the gmhB family.</text>
</comment>
<keyword evidence="10" id="KW-0460">Magnesium</keyword>
<comment type="subcellular location">
    <subcellularLocation>
        <location evidence="1 7">Cytoplasm</location>
    </subcellularLocation>
</comment>
<dbReference type="NCBIfam" id="TIGR01662">
    <property type="entry name" value="HAD-SF-IIIA"/>
    <property type="match status" value="1"/>
</dbReference>
<keyword evidence="2 7" id="KW-0963">Cytoplasm</keyword>
<proteinExistence type="inferred from homology"/>
<dbReference type="InterPro" id="IPR036412">
    <property type="entry name" value="HAD-like_sf"/>
</dbReference>
<dbReference type="GO" id="GO:0005975">
    <property type="term" value="P:carbohydrate metabolic process"/>
    <property type="evidence" value="ECO:0007669"/>
    <property type="project" value="InterPro"/>
</dbReference>
<dbReference type="InterPro" id="IPR023214">
    <property type="entry name" value="HAD_sf"/>
</dbReference>
<dbReference type="PIRSF" id="PIRSF004682">
    <property type="entry name" value="GmhB"/>
    <property type="match status" value="1"/>
</dbReference>
<evidence type="ECO:0000256" key="10">
    <source>
        <dbReference type="PIRSR" id="PIRSR004682-4"/>
    </source>
</evidence>
<dbReference type="InterPro" id="IPR006549">
    <property type="entry name" value="HAD-SF_hydro_IIIA"/>
</dbReference>
<dbReference type="GO" id="GO:0046872">
    <property type="term" value="F:metal ion binding"/>
    <property type="evidence" value="ECO:0007669"/>
    <property type="project" value="UniProtKB-KW"/>
</dbReference>
<feature type="binding site" evidence="10">
    <location>
        <position position="100"/>
    </location>
    <ligand>
        <name>Zn(2+)</name>
        <dbReference type="ChEBI" id="CHEBI:29105"/>
    </ligand>
</feature>
<evidence type="ECO:0000256" key="9">
    <source>
        <dbReference type="PIRSR" id="PIRSR004682-3"/>
    </source>
</evidence>
<keyword evidence="4 7" id="KW-0378">Hydrolase</keyword>
<feature type="active site" description="Proton donor" evidence="8">
    <location>
        <position position="15"/>
    </location>
</feature>
<evidence type="ECO:0000256" key="3">
    <source>
        <dbReference type="ARBA" id="ARBA00022723"/>
    </source>
</evidence>
<dbReference type="Proteomes" id="UP000221369">
    <property type="component" value="Unassembled WGS sequence"/>
</dbReference>